<dbReference type="Pfam" id="PF01476">
    <property type="entry name" value="LysM"/>
    <property type="match status" value="2"/>
</dbReference>
<organism evidence="6 7">
    <name type="scientific">Aspergillus cavernicola</name>
    <dbReference type="NCBI Taxonomy" id="176166"/>
    <lineage>
        <taxon>Eukaryota</taxon>
        <taxon>Fungi</taxon>
        <taxon>Dikarya</taxon>
        <taxon>Ascomycota</taxon>
        <taxon>Pezizomycotina</taxon>
        <taxon>Eurotiomycetes</taxon>
        <taxon>Eurotiomycetidae</taxon>
        <taxon>Eurotiales</taxon>
        <taxon>Aspergillaceae</taxon>
        <taxon>Aspergillus</taxon>
        <taxon>Aspergillus subgen. Nidulantes</taxon>
    </lineage>
</organism>
<evidence type="ECO:0000256" key="3">
    <source>
        <dbReference type="ARBA" id="ARBA00023026"/>
    </source>
</evidence>
<keyword evidence="1" id="KW-0147">Chitin-binding</keyword>
<dbReference type="EMBL" id="JBFXLS010000059">
    <property type="protein sequence ID" value="KAL2822248.1"/>
    <property type="molecule type" value="Genomic_DNA"/>
</dbReference>
<comment type="caution">
    <text evidence="6">The sequence shown here is derived from an EMBL/GenBank/DDBJ whole genome shotgun (WGS) entry which is preliminary data.</text>
</comment>
<reference evidence="6 7" key="1">
    <citation type="submission" date="2024-07" db="EMBL/GenBank/DDBJ databases">
        <title>Section-level genome sequencing and comparative genomics of Aspergillus sections Usti and Cavernicolus.</title>
        <authorList>
            <consortium name="Lawrence Berkeley National Laboratory"/>
            <person name="Nybo J.L."/>
            <person name="Vesth T.C."/>
            <person name="Theobald S."/>
            <person name="Frisvad J.C."/>
            <person name="Larsen T.O."/>
            <person name="Kjaerboelling I."/>
            <person name="Rothschild-Mancinelli K."/>
            <person name="Lyhne E.K."/>
            <person name="Kogle M.E."/>
            <person name="Barry K."/>
            <person name="Clum A."/>
            <person name="Na H."/>
            <person name="Ledsgaard L."/>
            <person name="Lin J."/>
            <person name="Lipzen A."/>
            <person name="Kuo A."/>
            <person name="Riley R."/>
            <person name="Mondo S."/>
            <person name="LaButti K."/>
            <person name="Haridas S."/>
            <person name="Pangalinan J."/>
            <person name="Salamov A.A."/>
            <person name="Simmons B.A."/>
            <person name="Magnuson J.K."/>
            <person name="Chen J."/>
            <person name="Drula E."/>
            <person name="Henrissat B."/>
            <person name="Wiebenga A."/>
            <person name="Lubbers R.J."/>
            <person name="Gomes A.C."/>
            <person name="Makela M.R."/>
            <person name="Stajich J."/>
            <person name="Grigoriev I.V."/>
            <person name="Mortensen U.H."/>
            <person name="De vries R.P."/>
            <person name="Baker S.E."/>
            <person name="Andersen M.R."/>
        </authorList>
    </citation>
    <scope>NUCLEOTIDE SEQUENCE [LARGE SCALE GENOMIC DNA]</scope>
    <source>
        <strain evidence="6 7">CBS 600.67</strain>
    </source>
</reference>
<keyword evidence="2" id="KW-0732">Signal</keyword>
<dbReference type="SUPFAM" id="SSF54106">
    <property type="entry name" value="LysM domain"/>
    <property type="match status" value="2"/>
</dbReference>
<gene>
    <name evidence="6" type="ORF">BDW59DRAFT_163841</name>
</gene>
<feature type="region of interest" description="Disordered" evidence="4">
    <location>
        <begin position="182"/>
        <end position="211"/>
    </location>
</feature>
<dbReference type="CDD" id="cd00118">
    <property type="entry name" value="LysM"/>
    <property type="match status" value="2"/>
</dbReference>
<evidence type="ECO:0000256" key="4">
    <source>
        <dbReference type="SAM" id="MobiDB-lite"/>
    </source>
</evidence>
<evidence type="ECO:0000313" key="7">
    <source>
        <dbReference type="Proteomes" id="UP001610335"/>
    </source>
</evidence>
<dbReference type="Proteomes" id="UP001610335">
    <property type="component" value="Unassembled WGS sequence"/>
</dbReference>
<feature type="compositionally biased region" description="Low complexity" evidence="4">
    <location>
        <begin position="97"/>
        <end position="109"/>
    </location>
</feature>
<evidence type="ECO:0000256" key="1">
    <source>
        <dbReference type="ARBA" id="ARBA00022669"/>
    </source>
</evidence>
<dbReference type="InterPro" id="IPR018392">
    <property type="entry name" value="LysM"/>
</dbReference>
<dbReference type="InterPro" id="IPR052210">
    <property type="entry name" value="LysM1-like"/>
</dbReference>
<dbReference type="SMART" id="SM00257">
    <property type="entry name" value="LysM"/>
    <property type="match status" value="2"/>
</dbReference>
<accession>A0ABR4I3B2</accession>
<dbReference type="InterPro" id="IPR036779">
    <property type="entry name" value="LysM_dom_sf"/>
</dbReference>
<sequence length="272" mass="28902">MSLGYRLLEHTLSPLQGLPPPGLQKIAKWVEYSSGLTCAWIETLFGMTEAEFEEWNPIVTELGDSCTLLSGLYYCVQVNFTTISVSSVYPIPTTLSTDTSTTSTDVTSTPGQTPVKTPTPIELGMVEGCTAFHLVVSGDTCAAIAEDAGISLTNFVTWNPDMGSDRSGLWLGYYVCIGTDSSASSSTPTPTTATSTTSTTTSTGNGVTTPTPYESGMVDNCDDFYLVVSGDTCSSIVADAGVTLDDFYTWNPTVRTDCSGLWLGYYVCVGIL</sequence>
<evidence type="ECO:0000313" key="6">
    <source>
        <dbReference type="EMBL" id="KAL2822248.1"/>
    </source>
</evidence>
<feature type="region of interest" description="Disordered" evidence="4">
    <location>
        <begin position="97"/>
        <end position="119"/>
    </location>
</feature>
<keyword evidence="7" id="KW-1185">Reference proteome</keyword>
<dbReference type="PANTHER" id="PTHR34997:SF2">
    <property type="entry name" value="LYSM DOMAIN-CONTAINING PROTEIN-RELATED"/>
    <property type="match status" value="1"/>
</dbReference>
<feature type="domain" description="LysM" evidence="5">
    <location>
        <begin position="223"/>
        <end position="269"/>
    </location>
</feature>
<evidence type="ECO:0000256" key="2">
    <source>
        <dbReference type="ARBA" id="ARBA00022729"/>
    </source>
</evidence>
<dbReference type="PROSITE" id="PS51782">
    <property type="entry name" value="LYSM"/>
    <property type="match status" value="2"/>
</dbReference>
<dbReference type="Gene3D" id="3.10.350.10">
    <property type="entry name" value="LysM domain"/>
    <property type="match status" value="3"/>
</dbReference>
<protein>
    <recommendedName>
        <fullName evidence="5">LysM domain-containing protein</fullName>
    </recommendedName>
</protein>
<dbReference type="PANTHER" id="PTHR34997">
    <property type="entry name" value="AM15"/>
    <property type="match status" value="1"/>
</dbReference>
<evidence type="ECO:0000259" key="5">
    <source>
        <dbReference type="PROSITE" id="PS51782"/>
    </source>
</evidence>
<proteinExistence type="predicted"/>
<keyword evidence="3" id="KW-0843">Virulence</keyword>
<feature type="domain" description="LysM" evidence="5">
    <location>
        <begin position="131"/>
        <end position="177"/>
    </location>
</feature>
<name>A0ABR4I3B2_9EURO</name>